<feature type="region of interest" description="Disordered" evidence="1">
    <location>
        <begin position="348"/>
        <end position="497"/>
    </location>
</feature>
<accession>A0A1I6AX95</accession>
<feature type="compositionally biased region" description="Basic and acidic residues" evidence="1">
    <location>
        <begin position="418"/>
        <end position="439"/>
    </location>
</feature>
<dbReference type="OrthoDB" id="3422149at2"/>
<dbReference type="RefSeq" id="WP_093576967.1">
    <property type="nucleotide sequence ID" value="NZ_FOWC01000021.1"/>
</dbReference>
<dbReference type="AlphaFoldDB" id="A0A1I6AX95"/>
<evidence type="ECO:0000256" key="1">
    <source>
        <dbReference type="SAM" id="MobiDB-lite"/>
    </source>
</evidence>
<dbReference type="STRING" id="112413.SAMN05421854_12191"/>
<sequence>MTSSDKATLSIALLVCAGVPIGLTIGLDSLLWLMLMLPLVIIPVAVHKRISARIAYESEVDRRMTAHLAAVQPPAPEPVPEPAPVRFERTEVTATALPSRREDYRFLFSATVWWRLCPEVRGPVHASPGAVAINEVVERAKAITAGELPLDHEQVRHRLNSVLGKVGPDKSGFVEVSAADVRLDLETADRERLELFAKTRKDALVWEYERKHEEDRRRYLGEDVLSDTGSAVVWWLVKQNNDVANVVKDINTLAELTAAANNVRAATGRELGYGQMAFPEDVSASERTPAVSDPSPRDSVVDLVEALMNGIGLDADAPERDLLAERLASSFAGAGKPDLADQVREAFGALDPDPSPSGPVQEELPQDGSAQGRSPSPAYDDHAQQAQDNVAARAWFHRDEEGADADAGSPRDVMAVRAPDDKAEFGRDETPDPVSDRGGDGTQPGAPDAEQDNSDGRSGSGSPQDGAEPALLWPDPGAPGERTDRVAHPGSSGADQE</sequence>
<evidence type="ECO:0000313" key="3">
    <source>
        <dbReference type="Proteomes" id="UP000199137"/>
    </source>
</evidence>
<gene>
    <name evidence="2" type="ORF">SAMN05421854_12191</name>
</gene>
<proteinExistence type="predicted"/>
<evidence type="ECO:0000313" key="2">
    <source>
        <dbReference type="EMBL" id="SFQ73320.1"/>
    </source>
</evidence>
<reference evidence="2 3" key="1">
    <citation type="submission" date="2016-10" db="EMBL/GenBank/DDBJ databases">
        <authorList>
            <person name="de Groot N.N."/>
        </authorList>
    </citation>
    <scope>NUCLEOTIDE SEQUENCE [LARGE SCALE GENOMIC DNA]</scope>
    <source>
        <strain evidence="2 3">DSM 44637</strain>
    </source>
</reference>
<name>A0A1I6AX95_9PSEU</name>
<dbReference type="EMBL" id="FOWC01000021">
    <property type="protein sequence ID" value="SFQ73320.1"/>
    <property type="molecule type" value="Genomic_DNA"/>
</dbReference>
<dbReference type="Proteomes" id="UP000199137">
    <property type="component" value="Unassembled WGS sequence"/>
</dbReference>
<protein>
    <submittedName>
        <fullName evidence="2">Uncharacterized protein</fullName>
    </submittedName>
</protein>
<organism evidence="2 3">
    <name type="scientific">Amycolatopsis rubida</name>
    <dbReference type="NCBI Taxonomy" id="112413"/>
    <lineage>
        <taxon>Bacteria</taxon>
        <taxon>Bacillati</taxon>
        <taxon>Actinomycetota</taxon>
        <taxon>Actinomycetes</taxon>
        <taxon>Pseudonocardiales</taxon>
        <taxon>Pseudonocardiaceae</taxon>
        <taxon>Amycolatopsis</taxon>
    </lineage>
</organism>